<accession>B8LUL2</accession>
<dbReference type="PhylomeDB" id="B8LUL2"/>
<dbReference type="InParanoid" id="B8LUL2"/>
<sequence length="357" mass="41190">MATKLGFVKNIAWETESPFLDVDYEAWNTYGVSTLKHLATKRALSDQRNLDQGHFRHIPWPIAEELWQYLTRSGKRTLYMWKIFCTAYPVEFRTLSQHCDFQVRNPQYPLSGYVNLVKSSSQNWATILNIWTEFARVPELVELADLTNLVSLEVNTSTCPEIPEGHDQEVASLNDRILRTWSDLAEAAGAFKHLRVLRLYQQRALTEQAFVYLSKLPSLEYCVLAMCDRMTPKSALKLAKSQGWIVMEDASEQTIFQFSLTSNNLDGRTKWHSRQKGMVSSSLPSDIPMLEFTIGQRYEKLRDRDVIIMQRKHVSKGNKRSLVDTVPSENDRAQKQTRKTVMKQRGKDLSGMLAEFI</sequence>
<dbReference type="Proteomes" id="UP000001745">
    <property type="component" value="Unassembled WGS sequence"/>
</dbReference>
<dbReference type="EMBL" id="EQ962652">
    <property type="protein sequence ID" value="EED23869.1"/>
    <property type="molecule type" value="Genomic_DNA"/>
</dbReference>
<organism evidence="2 3">
    <name type="scientific">Talaromyces stipitatus (strain ATCC 10500 / CBS 375.48 / QM 6759 / NRRL 1006)</name>
    <name type="common">Penicillium stipitatum</name>
    <dbReference type="NCBI Taxonomy" id="441959"/>
    <lineage>
        <taxon>Eukaryota</taxon>
        <taxon>Fungi</taxon>
        <taxon>Dikarya</taxon>
        <taxon>Ascomycota</taxon>
        <taxon>Pezizomycotina</taxon>
        <taxon>Eurotiomycetes</taxon>
        <taxon>Eurotiomycetidae</taxon>
        <taxon>Eurotiales</taxon>
        <taxon>Trichocomaceae</taxon>
        <taxon>Talaromyces</taxon>
        <taxon>Talaromyces sect. Talaromyces</taxon>
    </lineage>
</organism>
<feature type="region of interest" description="Disordered" evidence="1">
    <location>
        <begin position="318"/>
        <end position="345"/>
    </location>
</feature>
<evidence type="ECO:0000313" key="3">
    <source>
        <dbReference type="Proteomes" id="UP000001745"/>
    </source>
</evidence>
<evidence type="ECO:0000256" key="1">
    <source>
        <dbReference type="SAM" id="MobiDB-lite"/>
    </source>
</evidence>
<dbReference type="VEuPathDB" id="FungiDB:TSTA_072600"/>
<dbReference type="GeneID" id="8102334"/>
<dbReference type="OMA" id="WRAILTI"/>
<evidence type="ECO:0000313" key="2">
    <source>
        <dbReference type="EMBL" id="EED23869.1"/>
    </source>
</evidence>
<dbReference type="RefSeq" id="XP_002341256.1">
    <property type="nucleotide sequence ID" value="XM_002341215.1"/>
</dbReference>
<gene>
    <name evidence="2" type="ORF">TSTA_072600</name>
</gene>
<feature type="compositionally biased region" description="Basic residues" evidence="1">
    <location>
        <begin position="335"/>
        <end position="344"/>
    </location>
</feature>
<dbReference type="HOGENOM" id="CLU_051524_0_0_1"/>
<reference evidence="3" key="1">
    <citation type="journal article" date="2015" name="Genome Announc.">
        <title>Genome sequence of the AIDS-associated pathogen Penicillium marneffei (ATCC18224) and its near taxonomic relative Talaromyces stipitatus (ATCC10500).</title>
        <authorList>
            <person name="Nierman W.C."/>
            <person name="Fedorova-Abrams N.D."/>
            <person name="Andrianopoulos A."/>
        </authorList>
    </citation>
    <scope>NUCLEOTIDE SEQUENCE [LARGE SCALE GENOMIC DNA]</scope>
    <source>
        <strain evidence="3">ATCC 10500 / CBS 375.48 / QM 6759 / NRRL 1006</strain>
    </source>
</reference>
<keyword evidence="3" id="KW-1185">Reference proteome</keyword>
<dbReference type="OrthoDB" id="5273928at2759"/>
<name>B8LUL2_TALSN</name>
<protein>
    <submittedName>
        <fullName evidence="2">Uncharacterized protein</fullName>
    </submittedName>
</protein>
<proteinExistence type="predicted"/>
<dbReference type="AlphaFoldDB" id="B8LUL2"/>
<dbReference type="eggNOG" id="ENOG502SDT6">
    <property type="taxonomic scope" value="Eukaryota"/>
</dbReference>